<gene>
    <name evidence="4" type="ORF">KI387_030965</name>
</gene>
<accession>A0AA38CMC8</accession>
<evidence type="ECO:0000256" key="1">
    <source>
        <dbReference type="ARBA" id="ARBA00023186"/>
    </source>
</evidence>
<comment type="caution">
    <text evidence="4">The sequence shown here is derived from an EMBL/GenBank/DDBJ whole genome shotgun (WGS) entry which is preliminary data.</text>
</comment>
<feature type="compositionally biased region" description="Polar residues" evidence="3">
    <location>
        <begin position="1"/>
        <end position="22"/>
    </location>
</feature>
<dbReference type="GO" id="GO:0009506">
    <property type="term" value="C:plasmodesma"/>
    <property type="evidence" value="ECO:0007669"/>
    <property type="project" value="TreeGrafter"/>
</dbReference>
<dbReference type="GO" id="GO:0006457">
    <property type="term" value="P:protein folding"/>
    <property type="evidence" value="ECO:0007669"/>
    <property type="project" value="TreeGrafter"/>
</dbReference>
<feature type="region of interest" description="Disordered" evidence="3">
    <location>
        <begin position="153"/>
        <end position="260"/>
    </location>
</feature>
<name>A0AA38CMC8_TAXCH</name>
<dbReference type="InterPro" id="IPR040400">
    <property type="entry name" value="BAG5/6/7/8"/>
</dbReference>
<evidence type="ECO:0000313" key="5">
    <source>
        <dbReference type="Proteomes" id="UP000824469"/>
    </source>
</evidence>
<feature type="coiled-coil region" evidence="2">
    <location>
        <begin position="442"/>
        <end position="476"/>
    </location>
</feature>
<feature type="compositionally biased region" description="Polar residues" evidence="3">
    <location>
        <begin position="230"/>
        <end position="249"/>
    </location>
</feature>
<feature type="region of interest" description="Disordered" evidence="3">
    <location>
        <begin position="1"/>
        <end position="46"/>
    </location>
</feature>
<keyword evidence="2" id="KW-0175">Coiled coil</keyword>
<evidence type="ECO:0000256" key="2">
    <source>
        <dbReference type="SAM" id="Coils"/>
    </source>
</evidence>
<organism evidence="4 5">
    <name type="scientific">Taxus chinensis</name>
    <name type="common">Chinese yew</name>
    <name type="synonym">Taxus wallichiana var. chinensis</name>
    <dbReference type="NCBI Taxonomy" id="29808"/>
    <lineage>
        <taxon>Eukaryota</taxon>
        <taxon>Viridiplantae</taxon>
        <taxon>Streptophyta</taxon>
        <taxon>Embryophyta</taxon>
        <taxon>Tracheophyta</taxon>
        <taxon>Spermatophyta</taxon>
        <taxon>Pinopsida</taxon>
        <taxon>Pinidae</taxon>
        <taxon>Conifers II</taxon>
        <taxon>Cupressales</taxon>
        <taxon>Taxaceae</taxon>
        <taxon>Taxus</taxon>
    </lineage>
</organism>
<keyword evidence="1" id="KW-0143">Chaperone</keyword>
<dbReference type="AlphaFoldDB" id="A0AA38CMC8"/>
<dbReference type="PANTHER" id="PTHR33322:SF8">
    <property type="entry name" value="BAG FAMILY MOLECULAR CHAPERONE REGULATOR 5, MITOCHONDRIAL"/>
    <property type="match status" value="1"/>
</dbReference>
<feature type="region of interest" description="Disordered" evidence="3">
    <location>
        <begin position="305"/>
        <end position="422"/>
    </location>
</feature>
<feature type="compositionally biased region" description="Basic and acidic residues" evidence="3">
    <location>
        <begin position="153"/>
        <end position="180"/>
    </location>
</feature>
<reference evidence="4 5" key="1">
    <citation type="journal article" date="2021" name="Nat. Plants">
        <title>The Taxus genome provides insights into paclitaxel biosynthesis.</title>
        <authorList>
            <person name="Xiong X."/>
            <person name="Gou J."/>
            <person name="Liao Q."/>
            <person name="Li Y."/>
            <person name="Zhou Q."/>
            <person name="Bi G."/>
            <person name="Li C."/>
            <person name="Du R."/>
            <person name="Wang X."/>
            <person name="Sun T."/>
            <person name="Guo L."/>
            <person name="Liang H."/>
            <person name="Lu P."/>
            <person name="Wu Y."/>
            <person name="Zhang Z."/>
            <person name="Ro D.K."/>
            <person name="Shang Y."/>
            <person name="Huang S."/>
            <person name="Yan J."/>
        </authorList>
    </citation>
    <scope>NUCLEOTIDE SEQUENCE [LARGE SCALE GENOMIC DNA]</scope>
    <source>
        <strain evidence="4">Ta-2019</strain>
    </source>
</reference>
<feature type="compositionally biased region" description="Low complexity" evidence="3">
    <location>
        <begin position="187"/>
        <end position="199"/>
    </location>
</feature>
<dbReference type="PANTHER" id="PTHR33322">
    <property type="entry name" value="BAG DOMAIN CONTAINING PROTEIN, EXPRESSED"/>
    <property type="match status" value="1"/>
</dbReference>
<keyword evidence="5" id="KW-1185">Reference proteome</keyword>
<sequence length="480" mass="53425">MLHPMTNSEATSYRETTSCGETTSREECASRGYETGGPTHGRGASTIVRESRKAVIRELIKLQEIVDAIAAEKTTESEPPAKNVEESVLPDKELFPEEDHVHMDIQASESNPASSFNTDLNSLENALEKKIILSDLENSLEKTIIIDENENEDNKDLPFEKNPEISHEMKIPKEKEKMGSLDENIDSKNSSQSVKGSSELLEDSSESVKDSSGPVTFSVGEGVDDDGVSIKNQEQVNSDMPQMETNESGSAGEDFRSPNREAILQEAFEMLDQIKSQIAECQLQGQKYNEVPLQGAEVTNIVEQDEVKLKEVSNEPELSIHSMEWSEESHAGEDASNNGKISQQDGKPEANNSEEVACFKKSDGTNNGTELLQEDITEANSSEEAACVTKSEGTNNNMESVSDKAEDDDNESRDESTTTAVENVWEENKQLKKVMEDLYQRNQMQNDVIGNISKKLEQLEKRMLQLKNNRKKCMGKRKRT</sequence>
<protein>
    <submittedName>
        <fullName evidence="4">Uncharacterized protein</fullName>
    </submittedName>
</protein>
<proteinExistence type="predicted"/>
<feature type="compositionally biased region" description="Polar residues" evidence="3">
    <location>
        <begin position="335"/>
        <end position="354"/>
    </location>
</feature>
<dbReference type="EMBL" id="JAHRHJ020000010">
    <property type="protein sequence ID" value="KAH9299283.1"/>
    <property type="molecule type" value="Genomic_DNA"/>
</dbReference>
<feature type="compositionally biased region" description="Polar residues" evidence="3">
    <location>
        <begin position="391"/>
        <end position="400"/>
    </location>
</feature>
<evidence type="ECO:0000256" key="3">
    <source>
        <dbReference type="SAM" id="MobiDB-lite"/>
    </source>
</evidence>
<dbReference type="Proteomes" id="UP000824469">
    <property type="component" value="Unassembled WGS sequence"/>
</dbReference>
<evidence type="ECO:0000313" key="4">
    <source>
        <dbReference type="EMBL" id="KAH9299283.1"/>
    </source>
</evidence>